<dbReference type="InterPro" id="IPR005584">
    <property type="entry name" value="DNA_gyrase_inhibitor_YacG"/>
</dbReference>
<dbReference type="GO" id="GO:0006355">
    <property type="term" value="P:regulation of DNA-templated transcription"/>
    <property type="evidence" value="ECO:0007669"/>
    <property type="project" value="InterPro"/>
</dbReference>
<dbReference type="Proteomes" id="UP000064920">
    <property type="component" value="Chromosome"/>
</dbReference>
<reference evidence="4 5" key="1">
    <citation type="submission" date="2015-05" db="EMBL/GenBank/DDBJ databases">
        <authorList>
            <person name="Wang D.B."/>
            <person name="Wang M."/>
        </authorList>
    </citation>
    <scope>NUCLEOTIDE SEQUENCE [LARGE SCALE GENOMIC DNA]</scope>
    <source>
        <strain evidence="4 5">IMCC 12053</strain>
    </source>
</reference>
<comment type="subunit">
    <text evidence="3">Interacts with GyrB.</text>
</comment>
<name>A0A0P0AD74_9RHOB</name>
<evidence type="ECO:0000256" key="2">
    <source>
        <dbReference type="ARBA" id="ARBA00022833"/>
    </source>
</evidence>
<accession>A0A0P0AD74</accession>
<dbReference type="HAMAP" id="MF_00649">
    <property type="entry name" value="DNA_gyrase_inhibitor_YacG"/>
    <property type="match status" value="1"/>
</dbReference>
<dbReference type="EMBL" id="CP012023">
    <property type="protein sequence ID" value="ALI56849.1"/>
    <property type="molecule type" value="Genomic_DNA"/>
</dbReference>
<dbReference type="STRING" id="1397108.IMCC12053_2902"/>
<comment type="function">
    <text evidence="3">Inhibits all the catalytic activities of DNA gyrase by preventing its interaction with DNA. Acts by binding directly to the C-terminal domain of GyrB, which probably disrupts DNA binding by the gyrase.</text>
</comment>
<dbReference type="OrthoDB" id="9809663at2"/>
<gene>
    <name evidence="3" type="primary">yacG</name>
    <name evidence="4" type="ORF">IMCC12053_2902</name>
</gene>
<keyword evidence="1 3" id="KW-0479">Metal-binding</keyword>
<protein>
    <recommendedName>
        <fullName evidence="3">DNA gyrase inhibitor YacG</fullName>
    </recommendedName>
</protein>
<organism evidence="4 5">
    <name type="scientific">Celeribacter marinus</name>
    <dbReference type="NCBI Taxonomy" id="1397108"/>
    <lineage>
        <taxon>Bacteria</taxon>
        <taxon>Pseudomonadati</taxon>
        <taxon>Pseudomonadota</taxon>
        <taxon>Alphaproteobacteria</taxon>
        <taxon>Rhodobacterales</taxon>
        <taxon>Roseobacteraceae</taxon>
        <taxon>Celeribacter</taxon>
    </lineage>
</organism>
<dbReference type="KEGG" id="cmar:IMCC12053_2902"/>
<keyword evidence="5" id="KW-1185">Reference proteome</keyword>
<dbReference type="GO" id="GO:0008270">
    <property type="term" value="F:zinc ion binding"/>
    <property type="evidence" value="ECO:0007669"/>
    <property type="project" value="UniProtKB-UniRule"/>
</dbReference>
<dbReference type="InterPro" id="IPR013088">
    <property type="entry name" value="Znf_NHR/GATA"/>
</dbReference>
<feature type="binding site" evidence="3">
    <location>
        <position position="3"/>
    </location>
    <ligand>
        <name>Zn(2+)</name>
        <dbReference type="ChEBI" id="CHEBI:29105"/>
    </ligand>
</feature>
<evidence type="ECO:0000313" key="4">
    <source>
        <dbReference type="EMBL" id="ALI56849.1"/>
    </source>
</evidence>
<dbReference type="Pfam" id="PF03884">
    <property type="entry name" value="YacG"/>
    <property type="match status" value="1"/>
</dbReference>
<feature type="binding site" evidence="3">
    <location>
        <position position="22"/>
    </location>
    <ligand>
        <name>Zn(2+)</name>
        <dbReference type="ChEBI" id="CHEBI:29105"/>
    </ligand>
</feature>
<dbReference type="PATRIC" id="fig|1397108.4.peg.2967"/>
<comment type="similarity">
    <text evidence="3">Belongs to the DNA gyrase inhibitor YacG family.</text>
</comment>
<dbReference type="SUPFAM" id="SSF57716">
    <property type="entry name" value="Glucocorticoid receptor-like (DNA-binding domain)"/>
    <property type="match status" value="1"/>
</dbReference>
<feature type="binding site" evidence="3">
    <location>
        <position position="6"/>
    </location>
    <ligand>
        <name>Zn(2+)</name>
        <dbReference type="ChEBI" id="CHEBI:29105"/>
    </ligand>
</feature>
<dbReference type="PANTHER" id="PTHR36150:SF1">
    <property type="entry name" value="DNA GYRASE INHIBITOR YACG"/>
    <property type="match status" value="1"/>
</dbReference>
<comment type="cofactor">
    <cofactor evidence="3">
        <name>Zn(2+)</name>
        <dbReference type="ChEBI" id="CHEBI:29105"/>
    </cofactor>
    <text evidence="3">Binds 1 zinc ion.</text>
</comment>
<evidence type="ECO:0000313" key="5">
    <source>
        <dbReference type="Proteomes" id="UP000064920"/>
    </source>
</evidence>
<dbReference type="AlphaFoldDB" id="A0A0P0AD74"/>
<feature type="binding site" evidence="3">
    <location>
        <position position="18"/>
    </location>
    <ligand>
        <name>Zn(2+)</name>
        <dbReference type="ChEBI" id="CHEBI:29105"/>
    </ligand>
</feature>
<evidence type="ECO:0000256" key="1">
    <source>
        <dbReference type="ARBA" id="ARBA00022723"/>
    </source>
</evidence>
<dbReference type="RefSeq" id="WP_062220146.1">
    <property type="nucleotide sequence ID" value="NZ_CP012023.1"/>
</dbReference>
<dbReference type="GO" id="GO:0008657">
    <property type="term" value="F:DNA topoisomerase type II (double strand cut, ATP-hydrolyzing) inhibitor activity"/>
    <property type="evidence" value="ECO:0007669"/>
    <property type="project" value="UniProtKB-UniRule"/>
</dbReference>
<keyword evidence="2 3" id="KW-0862">Zinc</keyword>
<dbReference type="PANTHER" id="PTHR36150">
    <property type="entry name" value="DNA GYRASE INHIBITOR YACG"/>
    <property type="match status" value="1"/>
</dbReference>
<proteinExistence type="inferred from homology"/>
<sequence>MACPICKQDSTKEYRPFCSKRCADIDLGRWMNGSYAVPSEREFDPEEVAKALGEASEENNADSLDKPH</sequence>
<dbReference type="Gene3D" id="3.30.50.10">
    <property type="entry name" value="Erythroid Transcription Factor GATA-1, subunit A"/>
    <property type="match status" value="1"/>
</dbReference>
<evidence type="ECO:0000256" key="3">
    <source>
        <dbReference type="HAMAP-Rule" id="MF_00649"/>
    </source>
</evidence>